<comment type="caution">
    <text evidence="1">The sequence shown here is derived from an EMBL/GenBank/DDBJ whole genome shotgun (WGS) entry which is preliminary data.</text>
</comment>
<name>A0ACA9PPA0_9GLOM</name>
<proteinExistence type="predicted"/>
<organism evidence="1 2">
    <name type="scientific">Scutellospora calospora</name>
    <dbReference type="NCBI Taxonomy" id="85575"/>
    <lineage>
        <taxon>Eukaryota</taxon>
        <taxon>Fungi</taxon>
        <taxon>Fungi incertae sedis</taxon>
        <taxon>Mucoromycota</taxon>
        <taxon>Glomeromycotina</taxon>
        <taxon>Glomeromycetes</taxon>
        <taxon>Diversisporales</taxon>
        <taxon>Gigasporaceae</taxon>
        <taxon>Scutellospora</taxon>
    </lineage>
</organism>
<accession>A0ACA9PPA0</accession>
<dbReference type="EMBL" id="CAJVPM010045357">
    <property type="protein sequence ID" value="CAG8716301.1"/>
    <property type="molecule type" value="Genomic_DNA"/>
</dbReference>
<evidence type="ECO:0000313" key="1">
    <source>
        <dbReference type="EMBL" id="CAG8716301.1"/>
    </source>
</evidence>
<feature type="non-terminal residue" evidence="1">
    <location>
        <position position="1"/>
    </location>
</feature>
<feature type="non-terminal residue" evidence="1">
    <location>
        <position position="194"/>
    </location>
</feature>
<evidence type="ECO:0000313" key="2">
    <source>
        <dbReference type="Proteomes" id="UP000789860"/>
    </source>
</evidence>
<dbReference type="Proteomes" id="UP000789860">
    <property type="component" value="Unassembled WGS sequence"/>
</dbReference>
<protein>
    <submittedName>
        <fullName evidence="1">445_t:CDS:1</fullName>
    </submittedName>
</protein>
<gene>
    <name evidence="1" type="ORF">SCALOS_LOCUS11076</name>
</gene>
<keyword evidence="2" id="KW-1185">Reference proteome</keyword>
<sequence length="194" mass="22726">WIREIPFETIFNSIRWWLDNPMPQKKKKKLIQKVYNTTNDYEKINKVQDVYLILVPFIFESSKGLYTLDLTFQPGQSRLLNLLEQIEISNESLKSITDLYCHSIIPRNFYGALKKVTRKLKRLHLNHPQQEDDVKDLAELIRHQKGIKYIRLNNSRTKISMLLQSFSSQAATLTTIRLHAILLMNKGLDALGTL</sequence>
<reference evidence="1" key="1">
    <citation type="submission" date="2021-06" db="EMBL/GenBank/DDBJ databases">
        <authorList>
            <person name="Kallberg Y."/>
            <person name="Tangrot J."/>
            <person name="Rosling A."/>
        </authorList>
    </citation>
    <scope>NUCLEOTIDE SEQUENCE</scope>
    <source>
        <strain evidence="1">AU212A</strain>
    </source>
</reference>